<name>A0A165ZMT7_9AGAM</name>
<organism evidence="2 3">
    <name type="scientific">Sistotremastrum suecicum HHB10207 ss-3</name>
    <dbReference type="NCBI Taxonomy" id="1314776"/>
    <lineage>
        <taxon>Eukaryota</taxon>
        <taxon>Fungi</taxon>
        <taxon>Dikarya</taxon>
        <taxon>Basidiomycota</taxon>
        <taxon>Agaricomycotina</taxon>
        <taxon>Agaricomycetes</taxon>
        <taxon>Sistotremastrales</taxon>
        <taxon>Sistotremastraceae</taxon>
        <taxon>Sistotremastrum</taxon>
    </lineage>
</organism>
<accession>A0A165ZMT7</accession>
<dbReference type="InterPro" id="IPR036047">
    <property type="entry name" value="F-box-like_dom_sf"/>
</dbReference>
<evidence type="ECO:0000313" key="3">
    <source>
        <dbReference type="Proteomes" id="UP000076798"/>
    </source>
</evidence>
<reference evidence="2 3" key="1">
    <citation type="journal article" date="2016" name="Mol. Biol. Evol.">
        <title>Comparative Genomics of Early-Diverging Mushroom-Forming Fungi Provides Insights into the Origins of Lignocellulose Decay Capabilities.</title>
        <authorList>
            <person name="Nagy L.G."/>
            <person name="Riley R."/>
            <person name="Tritt A."/>
            <person name="Adam C."/>
            <person name="Daum C."/>
            <person name="Floudas D."/>
            <person name="Sun H."/>
            <person name="Yadav J.S."/>
            <person name="Pangilinan J."/>
            <person name="Larsson K.H."/>
            <person name="Matsuura K."/>
            <person name="Barry K."/>
            <person name="Labutti K."/>
            <person name="Kuo R."/>
            <person name="Ohm R.A."/>
            <person name="Bhattacharya S.S."/>
            <person name="Shirouzu T."/>
            <person name="Yoshinaga Y."/>
            <person name="Martin F.M."/>
            <person name="Grigoriev I.V."/>
            <person name="Hibbett D.S."/>
        </authorList>
    </citation>
    <scope>NUCLEOTIDE SEQUENCE [LARGE SCALE GENOMIC DNA]</scope>
    <source>
        <strain evidence="2 3">HHB10207 ss-3</strain>
    </source>
</reference>
<evidence type="ECO:0000259" key="1">
    <source>
        <dbReference type="PROSITE" id="PS50181"/>
    </source>
</evidence>
<dbReference type="InterPro" id="IPR001810">
    <property type="entry name" value="F-box_dom"/>
</dbReference>
<dbReference type="PROSITE" id="PS50181">
    <property type="entry name" value="FBOX"/>
    <property type="match status" value="1"/>
</dbReference>
<dbReference type="EMBL" id="KV428180">
    <property type="protein sequence ID" value="KZT34462.1"/>
    <property type="molecule type" value="Genomic_DNA"/>
</dbReference>
<sequence>MPLNEPRGKEHESINDKTTGLLSMPPELMLKILDGFCIKDIVNVAQTCFLLRSLVISNKACIIGAYDRYTLDLPVGCPIGDLSGEFLYTRACRSNATSVRLSQNQPLVPIREESFEFASLNPEWHPQDHLFEHFFQRGDLFAFHNKTSIVILKLGPLGVLENYVALELESDRVDPVDYQLLQEERLLLIAYMYRTDNQEYSLHVKGVCLSESKFGQMTSHFRTSILLLRPGALQFLTIRDPYLIVNHGLIIDWRLQAGLELEILAPGEAIKKDTGQWEHGFQSIIRTMFHPHDPVLIVFFLSYGPTKSIHIRLLDIPTDMPSVGHEGVIELSLWDSSHQTVECRDIPNTNLLIESPLILAVLSVGLRILPDKSWLMDTIVHTDLYSSETYGWDHGKIAQNLWTSRLSINLSDWTSDAVTLESRMLYSYNSILNRSLRGMDEPQMDQIHGTPYFVVEGAEYYEFFAPKFDNGDGKEACWVHWVLPTPGFGPQSNREPYSVSVLSLLEKAIGVFNVHTGKVYICCRKGIGIVHL</sequence>
<protein>
    <recommendedName>
        <fullName evidence="1">F-box domain-containing protein</fullName>
    </recommendedName>
</protein>
<dbReference type="Pfam" id="PF00646">
    <property type="entry name" value="F-box"/>
    <property type="match status" value="1"/>
</dbReference>
<gene>
    <name evidence="2" type="ORF">SISSUDRAFT_1052753</name>
</gene>
<evidence type="ECO:0000313" key="2">
    <source>
        <dbReference type="EMBL" id="KZT34462.1"/>
    </source>
</evidence>
<feature type="domain" description="F-box" evidence="1">
    <location>
        <begin position="18"/>
        <end position="69"/>
    </location>
</feature>
<dbReference type="SUPFAM" id="SSF81383">
    <property type="entry name" value="F-box domain"/>
    <property type="match status" value="1"/>
</dbReference>
<keyword evidence="3" id="KW-1185">Reference proteome</keyword>
<proteinExistence type="predicted"/>
<dbReference type="AlphaFoldDB" id="A0A165ZMT7"/>
<dbReference type="Proteomes" id="UP000076798">
    <property type="component" value="Unassembled WGS sequence"/>
</dbReference>